<evidence type="ECO:0000256" key="2">
    <source>
        <dbReference type="ARBA" id="ARBA00001947"/>
    </source>
</evidence>
<evidence type="ECO:0000256" key="9">
    <source>
        <dbReference type="ARBA" id="ARBA00022801"/>
    </source>
</evidence>
<evidence type="ECO:0000256" key="7">
    <source>
        <dbReference type="ARBA" id="ARBA00022490"/>
    </source>
</evidence>
<reference evidence="15 16" key="1">
    <citation type="journal article" date="2019" name="J. Hered.">
        <title>An Improved Genome Assembly for Drosophila navojoa, the Basal Species in the mojavensis Cluster.</title>
        <authorList>
            <person name="Vanderlinde T."/>
            <person name="Dupim E.G."/>
            <person name="Nazario-Yepiz N.O."/>
            <person name="Carvalho A.B."/>
        </authorList>
    </citation>
    <scope>NUCLEOTIDE SEQUENCE [LARGE SCALE GENOMIC DNA]</scope>
    <source>
        <strain evidence="15">Navoj_Jal97</strain>
        <tissue evidence="15">Whole organism</tissue>
    </source>
</reference>
<dbReference type="GO" id="GO:0005829">
    <property type="term" value="C:cytosol"/>
    <property type="evidence" value="ECO:0007669"/>
    <property type="project" value="TreeGrafter"/>
</dbReference>
<dbReference type="InterPro" id="IPR006588">
    <property type="entry name" value="Peptide_N_glycanase_PAW_dom"/>
</dbReference>
<dbReference type="Gene3D" id="2.60.120.1020">
    <property type="entry name" value="Peptide N glycanase, PAW domain"/>
    <property type="match status" value="1"/>
</dbReference>
<dbReference type="KEGG" id="dnv:108655087"/>
<dbReference type="InterPro" id="IPR008979">
    <property type="entry name" value="Galactose-bd-like_sf"/>
</dbReference>
<organism evidence="15 16">
    <name type="scientific">Drosophila navojoa</name>
    <name type="common">Fruit fly</name>
    <dbReference type="NCBI Taxonomy" id="7232"/>
    <lineage>
        <taxon>Eukaryota</taxon>
        <taxon>Metazoa</taxon>
        <taxon>Ecdysozoa</taxon>
        <taxon>Arthropoda</taxon>
        <taxon>Hexapoda</taxon>
        <taxon>Insecta</taxon>
        <taxon>Pterygota</taxon>
        <taxon>Neoptera</taxon>
        <taxon>Endopterygota</taxon>
        <taxon>Diptera</taxon>
        <taxon>Brachycera</taxon>
        <taxon>Muscomorpha</taxon>
        <taxon>Ephydroidea</taxon>
        <taxon>Drosophilidae</taxon>
        <taxon>Drosophila</taxon>
    </lineage>
</organism>
<dbReference type="SMART" id="SM00580">
    <property type="entry name" value="PUG"/>
    <property type="match status" value="1"/>
</dbReference>
<feature type="domain" description="PAW" evidence="14">
    <location>
        <begin position="440"/>
        <end position="630"/>
    </location>
</feature>
<dbReference type="EMBL" id="LSRL02000057">
    <property type="protein sequence ID" value="TDG46487.1"/>
    <property type="molecule type" value="Genomic_DNA"/>
</dbReference>
<dbReference type="Gene3D" id="3.10.620.30">
    <property type="match status" value="1"/>
</dbReference>
<dbReference type="SMART" id="SM00460">
    <property type="entry name" value="TGc"/>
    <property type="match status" value="1"/>
</dbReference>
<dbReference type="PROSITE" id="PS51398">
    <property type="entry name" value="PAW"/>
    <property type="match status" value="1"/>
</dbReference>
<evidence type="ECO:0000256" key="6">
    <source>
        <dbReference type="ARBA" id="ARBA00018546"/>
    </source>
</evidence>
<keyword evidence="16" id="KW-1185">Reference proteome</keyword>
<evidence type="ECO:0000256" key="3">
    <source>
        <dbReference type="ARBA" id="ARBA00004496"/>
    </source>
</evidence>
<dbReference type="CDD" id="cd09212">
    <property type="entry name" value="PUB"/>
    <property type="match status" value="1"/>
</dbReference>
<comment type="subcellular location">
    <subcellularLocation>
        <location evidence="3">Cytoplasm</location>
    </subcellularLocation>
</comment>
<evidence type="ECO:0000259" key="14">
    <source>
        <dbReference type="PROSITE" id="PS51398"/>
    </source>
</evidence>
<dbReference type="PANTHER" id="PTHR12143">
    <property type="entry name" value="PEPTIDE N-GLYCANASE PNGASE -RELATED"/>
    <property type="match status" value="1"/>
</dbReference>
<evidence type="ECO:0000256" key="13">
    <source>
        <dbReference type="PROSITE-ProRule" id="PRU00731"/>
    </source>
</evidence>
<evidence type="ECO:0000256" key="12">
    <source>
        <dbReference type="ARBA" id="ARBA00032901"/>
    </source>
</evidence>
<dbReference type="InterPro" id="IPR036339">
    <property type="entry name" value="PUB-like_dom_sf"/>
</dbReference>
<dbReference type="PANTHER" id="PTHR12143:SF19">
    <property type="entry name" value="PEPTIDE-N(4)-(N-ACETYL-BETA-GLUCOSAMINYL)ASPARAGINE AMIDASE"/>
    <property type="match status" value="1"/>
</dbReference>
<dbReference type="STRING" id="7232.A0A484BCB2"/>
<sequence>MVDINLECVQLIEPQPTKSTEKQQEQYLEAARILLVLLENVLSQPNNLKYRTIRVENKAIKEKLLSLEGIEQLLNAIGFKRLPSSNEYTLPTEVPLQQIQKYRDVLRKRREAWLNGANRSVQATTAREMPATCATPLFIQPSVPYKQRITFPRMLRTPNRFLQSLELYSDAVMQYEDEALLASGRSLIPIDELTMNASSKLIEMQELIAAGKCKEKEPCIRDLLLVELVNWFNTEFFEWVNNIPCQVCGSEDGKLRRTQTEGDVRVEVTVCCGQETKFYRYNDISQLLVSRKGRCGEFANCFTFLCRCLDYDARLVHSHFDHVWTEVFSEKQMRWLHVDPSDNVVDSPLMYQHGWKRNIDYIFGYSRDDAQDVTWRYTNNHQQILKQRKLCSEKELIATLNVIRAKRQQFVSEERKKFLSQRNMCEVIEMTVERTPTESELKGRSSGSLSWRQSRGEHTFTDIFVFTPNDSERELRQFNLRYNCASDTYERYTIDGEHFNILETYKTWQSAQFSSKNIFRKVERDWKMAYLARLEDTDSAEIIWKFNLSKSNLRVKSYKLTFETKTFGDGKIDVSVETNDGNRCIENATEFQIVAKLSGGKGDVAWQHTQLFRQSLNSREYPFDLQVVLH</sequence>
<dbReference type="SMART" id="SM00613">
    <property type="entry name" value="PAW"/>
    <property type="match status" value="1"/>
</dbReference>
<evidence type="ECO:0000313" key="16">
    <source>
        <dbReference type="Proteomes" id="UP000295192"/>
    </source>
</evidence>
<comment type="caution">
    <text evidence="15">The sequence shown here is derived from an EMBL/GenBank/DDBJ whole genome shotgun (WGS) entry which is preliminary data.</text>
</comment>
<dbReference type="InterPro" id="IPR002931">
    <property type="entry name" value="Transglutaminase-like"/>
</dbReference>
<protein>
    <recommendedName>
        <fullName evidence="6">Peptide-N(4)-(N-acetyl-beta-glucosaminyl)asparagine amidase</fullName>
        <ecNumber evidence="5">3.5.1.52</ecNumber>
    </recommendedName>
    <alternativeName>
        <fullName evidence="12">Peptide:N-glycanase</fullName>
    </alternativeName>
</protein>
<comment type="function">
    <text evidence="11">Specifically deglycosylates the denatured form of N-linked glycoproteins in the cytoplasm and assists their proteasome-mediated degradation. Cleaves the beta-aspartyl-glucosamine (GlcNAc) of the glycan and the amide side chain of Asn, converting Asn to Asp. Prefers proteins containing high-mannose over those bearing complex type oligosaccharides. Can recognize misfolded proteins in the endoplasmic reticulum that are exported to the cytosol to be destroyed and deglycosylate them, while it has no activity toward native proteins. Deglycosylation is a prerequisite for subsequent proteasome-mediated degradation of some, but not all, misfolded glycoproteins.</text>
</comment>
<proteinExistence type="inferred from homology"/>
<dbReference type="FunFam" id="2.60.120.1020:FF:000001">
    <property type="entry name" value="Peptide-N(4)-(N-acetyl-beta-glucosaminyl)asparagine amidase"/>
    <property type="match status" value="1"/>
</dbReference>
<dbReference type="InterPro" id="IPR038765">
    <property type="entry name" value="Papain-like_cys_pep_sf"/>
</dbReference>
<dbReference type="Pfam" id="PF01841">
    <property type="entry name" value="Transglut_core"/>
    <property type="match status" value="1"/>
</dbReference>
<dbReference type="GO" id="GO:0046872">
    <property type="term" value="F:metal ion binding"/>
    <property type="evidence" value="ECO:0007669"/>
    <property type="project" value="UniProtKB-KW"/>
</dbReference>
<dbReference type="InterPro" id="IPR050883">
    <property type="entry name" value="PNGase"/>
</dbReference>
<dbReference type="GO" id="GO:0006516">
    <property type="term" value="P:glycoprotein catabolic process"/>
    <property type="evidence" value="ECO:0007669"/>
    <property type="project" value="InterPro"/>
</dbReference>
<keyword evidence="8" id="KW-0479">Metal-binding</keyword>
<dbReference type="OMA" id="DLQDVTW"/>
<evidence type="ECO:0000313" key="15">
    <source>
        <dbReference type="EMBL" id="TDG46487.1"/>
    </source>
</evidence>
<dbReference type="InterPro" id="IPR018997">
    <property type="entry name" value="PUB_domain"/>
</dbReference>
<dbReference type="Pfam" id="PF09409">
    <property type="entry name" value="PUB"/>
    <property type="match status" value="1"/>
</dbReference>
<dbReference type="GO" id="GO:0005634">
    <property type="term" value="C:nucleus"/>
    <property type="evidence" value="ECO:0007669"/>
    <property type="project" value="TreeGrafter"/>
</dbReference>
<keyword evidence="7" id="KW-0963">Cytoplasm</keyword>
<dbReference type="SUPFAM" id="SSF54001">
    <property type="entry name" value="Cysteine proteinases"/>
    <property type="match status" value="1"/>
</dbReference>
<comment type="similarity">
    <text evidence="4 13">Belongs to the transglutaminase-like superfamily. PNGase family.</text>
</comment>
<gene>
    <name evidence="15" type="ORF">AWZ03_007048</name>
</gene>
<evidence type="ECO:0000256" key="11">
    <source>
        <dbReference type="ARBA" id="ARBA00024870"/>
    </source>
</evidence>
<evidence type="ECO:0000256" key="1">
    <source>
        <dbReference type="ARBA" id="ARBA00001650"/>
    </source>
</evidence>
<dbReference type="Gene3D" id="2.20.25.10">
    <property type="match status" value="1"/>
</dbReference>
<comment type="cofactor">
    <cofactor evidence="2">
        <name>Zn(2+)</name>
        <dbReference type="ChEBI" id="CHEBI:29105"/>
    </cofactor>
</comment>
<keyword evidence="9" id="KW-0378">Hydrolase</keyword>
<evidence type="ECO:0000256" key="10">
    <source>
        <dbReference type="ARBA" id="ARBA00022833"/>
    </source>
</evidence>
<dbReference type="AlphaFoldDB" id="A0A484BCB2"/>
<dbReference type="OrthoDB" id="409136at2759"/>
<dbReference type="Pfam" id="PF04721">
    <property type="entry name" value="PAW"/>
    <property type="match status" value="1"/>
</dbReference>
<dbReference type="InterPro" id="IPR038680">
    <property type="entry name" value="PAW_sf"/>
</dbReference>
<dbReference type="Gene3D" id="1.20.58.2190">
    <property type="match status" value="1"/>
</dbReference>
<accession>A0A484BCB2</accession>
<dbReference type="Proteomes" id="UP000295192">
    <property type="component" value="Unassembled WGS sequence"/>
</dbReference>
<evidence type="ECO:0000256" key="8">
    <source>
        <dbReference type="ARBA" id="ARBA00022723"/>
    </source>
</evidence>
<dbReference type="SUPFAM" id="SSF143503">
    <property type="entry name" value="PUG domain-like"/>
    <property type="match status" value="1"/>
</dbReference>
<name>A0A484BCB2_DRONA</name>
<dbReference type="GO" id="GO:0000224">
    <property type="term" value="F:peptide-N4-(N-acetyl-beta-glucosaminyl)asparagine amidase activity"/>
    <property type="evidence" value="ECO:0007669"/>
    <property type="project" value="UniProtKB-EC"/>
</dbReference>
<evidence type="ECO:0000256" key="4">
    <source>
        <dbReference type="ARBA" id="ARBA00009390"/>
    </source>
</evidence>
<dbReference type="SUPFAM" id="SSF49785">
    <property type="entry name" value="Galactose-binding domain-like"/>
    <property type="match status" value="1"/>
</dbReference>
<comment type="catalytic activity">
    <reaction evidence="1">
        <text>Hydrolysis of an N(4)-(acetyl-beta-D-glucosaminyl)asparagine residue in which the glucosamine residue may be further glycosylated, to yield a (substituted) N-acetyl-beta-D-glucosaminylamine and a peptide containing an aspartate residue.</text>
        <dbReference type="EC" id="3.5.1.52"/>
    </reaction>
</comment>
<dbReference type="EC" id="3.5.1.52" evidence="5"/>
<evidence type="ECO:0000256" key="5">
    <source>
        <dbReference type="ARBA" id="ARBA00012158"/>
    </source>
</evidence>
<keyword evidence="10" id="KW-0862">Zinc</keyword>